<comment type="caution">
    <text evidence="2">The sequence shown here is derived from an EMBL/GenBank/DDBJ whole genome shotgun (WGS) entry which is preliminary data.</text>
</comment>
<gene>
    <name evidence="2" type="ORF">HMPREF1979_00443</name>
</gene>
<sequence>MIEDLTAKRMHVCLPPLLQEAAPWKVNPLNPEGRLAHVIAHLRHTRIDSALLDDRAFPSSPRRACWRRSAVRPSRGLGGLGGLDRLLRIRRRSAIQPARWGNGSGHQTLRGGKGEPVPQAVSIPIAPTSRPSPSSRQSELSKAVKNTPGISSIWNSNANF</sequence>
<dbReference type="EMBL" id="AWSE01000019">
    <property type="protein sequence ID" value="ERH25476.1"/>
    <property type="molecule type" value="Genomic_DNA"/>
</dbReference>
<feature type="compositionally biased region" description="Low complexity" evidence="1">
    <location>
        <begin position="122"/>
        <end position="141"/>
    </location>
</feature>
<evidence type="ECO:0000313" key="2">
    <source>
        <dbReference type="EMBL" id="ERH25476.1"/>
    </source>
</evidence>
<keyword evidence="3" id="KW-1185">Reference proteome</keyword>
<proteinExistence type="predicted"/>
<evidence type="ECO:0000256" key="1">
    <source>
        <dbReference type="SAM" id="MobiDB-lite"/>
    </source>
</evidence>
<protein>
    <submittedName>
        <fullName evidence="2">Uncharacterized protein</fullName>
    </submittedName>
</protein>
<feature type="region of interest" description="Disordered" evidence="1">
    <location>
        <begin position="97"/>
        <end position="148"/>
    </location>
</feature>
<organism evidence="2 3">
    <name type="scientific">Actinomyces johnsonii F0542</name>
    <dbReference type="NCBI Taxonomy" id="1321818"/>
    <lineage>
        <taxon>Bacteria</taxon>
        <taxon>Bacillati</taxon>
        <taxon>Actinomycetota</taxon>
        <taxon>Actinomycetes</taxon>
        <taxon>Actinomycetales</taxon>
        <taxon>Actinomycetaceae</taxon>
        <taxon>Actinomyces</taxon>
    </lineage>
</organism>
<dbReference type="Proteomes" id="UP000016536">
    <property type="component" value="Unassembled WGS sequence"/>
</dbReference>
<dbReference type="HOGENOM" id="CLU_1648505_0_0_11"/>
<evidence type="ECO:0000313" key="3">
    <source>
        <dbReference type="Proteomes" id="UP000016536"/>
    </source>
</evidence>
<name>U1QU64_9ACTO</name>
<reference evidence="2 3" key="1">
    <citation type="submission" date="2013-08" db="EMBL/GenBank/DDBJ databases">
        <authorList>
            <person name="Weinstock G."/>
            <person name="Sodergren E."/>
            <person name="Wylie T."/>
            <person name="Fulton L."/>
            <person name="Fulton R."/>
            <person name="Fronick C."/>
            <person name="O'Laughlin M."/>
            <person name="Godfrey J."/>
            <person name="Miner T."/>
            <person name="Herter B."/>
            <person name="Appelbaum E."/>
            <person name="Cordes M."/>
            <person name="Lek S."/>
            <person name="Wollam A."/>
            <person name="Pepin K.H."/>
            <person name="Palsikar V.B."/>
            <person name="Mitreva M."/>
            <person name="Wilson R.K."/>
        </authorList>
    </citation>
    <scope>NUCLEOTIDE SEQUENCE [LARGE SCALE GENOMIC DNA]</scope>
    <source>
        <strain evidence="2 3">F0542</strain>
    </source>
</reference>
<accession>U1QU64</accession>
<dbReference type="AlphaFoldDB" id="U1QU64"/>